<evidence type="ECO:0000259" key="1">
    <source>
        <dbReference type="Pfam" id="PF01593"/>
    </source>
</evidence>
<dbReference type="Gene3D" id="3.50.50.60">
    <property type="entry name" value="FAD/NAD(P)-binding domain"/>
    <property type="match status" value="1"/>
</dbReference>
<dbReference type="Gene3D" id="3.90.660.10">
    <property type="match status" value="1"/>
</dbReference>
<evidence type="ECO:0000313" key="3">
    <source>
        <dbReference type="Proteomes" id="UP000274556"/>
    </source>
</evidence>
<dbReference type="GO" id="GO:0016491">
    <property type="term" value="F:oxidoreductase activity"/>
    <property type="evidence" value="ECO:0007669"/>
    <property type="project" value="InterPro"/>
</dbReference>
<dbReference type="Pfam" id="PF01593">
    <property type="entry name" value="Amino_oxidase"/>
    <property type="match status" value="1"/>
</dbReference>
<sequence>MVMTERIAIVGAGMAGLACARHLADAGYAPVVFDKGRGIGGRLATRRTPDGLQFDHGAQYVTARSTGFDALLKQAQTAGAAALWPDGSDQPHVVGTPGMTGLAKHLGQGLDIRQGTAVTGLHKADRGWTVTLAGETEVFDRVVVTVPAPQVADLLGPEHPFSREVAGVRLDPCLTLMAAFTSDTPQPFIARADADDPLAWIAQDSSKPGRSAAVCWVAQASTDWSTAHLDFAPDNLVSLMLPMLCDRLGADPSTVRYAAAHRWRYARVLVPLGRPFARDDSGTLYAGGDWCLGPRVEAAWTSGDAIARDILSS</sequence>
<name>A0A495V905_9GAMM</name>
<dbReference type="PRINTS" id="PR00419">
    <property type="entry name" value="ADXRDTASE"/>
</dbReference>
<dbReference type="AlphaFoldDB" id="A0A495V905"/>
<dbReference type="EMBL" id="RBXL01000001">
    <property type="protein sequence ID" value="RKT45871.1"/>
    <property type="molecule type" value="Genomic_DNA"/>
</dbReference>
<dbReference type="PROSITE" id="PS51257">
    <property type="entry name" value="PROKAR_LIPOPROTEIN"/>
    <property type="match status" value="1"/>
</dbReference>
<dbReference type="Pfam" id="PF13450">
    <property type="entry name" value="NAD_binding_8"/>
    <property type="match status" value="1"/>
</dbReference>
<comment type="caution">
    <text evidence="2">The sequence shown here is derived from an EMBL/GenBank/DDBJ whole genome shotgun (WGS) entry which is preliminary data.</text>
</comment>
<reference evidence="2 3" key="1">
    <citation type="submission" date="2018-10" db="EMBL/GenBank/DDBJ databases">
        <title>Genomic Encyclopedia of Archaeal and Bacterial Type Strains, Phase II (KMG-II): from individual species to whole genera.</title>
        <authorList>
            <person name="Goeker M."/>
        </authorList>
    </citation>
    <scope>NUCLEOTIDE SEQUENCE [LARGE SCALE GENOMIC DNA]</scope>
    <source>
        <strain evidence="2 3">DSM 235</strain>
    </source>
</reference>
<proteinExistence type="predicted"/>
<dbReference type="InterPro" id="IPR002937">
    <property type="entry name" value="Amino_oxidase"/>
</dbReference>
<protein>
    <recommendedName>
        <fullName evidence="1">Amine oxidase domain-containing protein</fullName>
    </recommendedName>
</protein>
<evidence type="ECO:0000313" key="2">
    <source>
        <dbReference type="EMBL" id="RKT45871.1"/>
    </source>
</evidence>
<organism evidence="2 3">
    <name type="scientific">Thiocapsa rosea</name>
    <dbReference type="NCBI Taxonomy" id="69360"/>
    <lineage>
        <taxon>Bacteria</taxon>
        <taxon>Pseudomonadati</taxon>
        <taxon>Pseudomonadota</taxon>
        <taxon>Gammaproteobacteria</taxon>
        <taxon>Chromatiales</taxon>
        <taxon>Chromatiaceae</taxon>
        <taxon>Thiocapsa</taxon>
    </lineage>
</organism>
<dbReference type="Proteomes" id="UP000274556">
    <property type="component" value="Unassembled WGS sequence"/>
</dbReference>
<dbReference type="PANTHER" id="PTHR16128">
    <property type="entry name" value="FAD/NAD(P)-BINDING OXIDOREDUCTASE FAMILY PROTEIN"/>
    <property type="match status" value="1"/>
</dbReference>
<dbReference type="SUPFAM" id="SSF51905">
    <property type="entry name" value="FAD/NAD(P)-binding domain"/>
    <property type="match status" value="1"/>
</dbReference>
<keyword evidence="3" id="KW-1185">Reference proteome</keyword>
<dbReference type="InterPro" id="IPR036188">
    <property type="entry name" value="FAD/NAD-bd_sf"/>
</dbReference>
<dbReference type="PANTHER" id="PTHR16128:SF5">
    <property type="entry name" value="FAD_NAD(P)-BINDING OXIDOREDUCTASE FAMILY PROTEIN"/>
    <property type="match status" value="1"/>
</dbReference>
<feature type="domain" description="Amine oxidase" evidence="1">
    <location>
        <begin position="87"/>
        <end position="311"/>
    </location>
</feature>
<accession>A0A495V905</accession>
<gene>
    <name evidence="2" type="ORF">BDD21_3355</name>
</gene>